<sequence>MSPPPSHEVVKTNGNGNDMTSAIAVYCGASFGKDIAYEKGAASVGKALARSNRQLIYGGGFSGLMGATAKAALANGGKIIGITPYAMVNFAGGEGSKCTGSECNGSDSLKSRSELLNEEAYSNSNQIENIYVQSMHERKVEMAKRACGFIGLPGGFGTFEEVVEVTTWTQIGIHNKPIVLLNILSFYNPLRLLIKTSIEAGFIGEEYEDIVVFVDGPENRAEHEEFDWGGAALRALDRWTEVLDKWEREGGQAVGESDFLGTRTLPPPCWRAHNPLKMTILAIINQSACKNDTVSSDIPFNVIPLMLLKAEADHGDHDIDAAQPESCSTPGTRLAPEAVPKTDRTAEIPLCSRASDTFQSRL</sequence>
<dbReference type="GO" id="GO:0016799">
    <property type="term" value="F:hydrolase activity, hydrolyzing N-glycosyl compounds"/>
    <property type="evidence" value="ECO:0007669"/>
    <property type="project" value="TreeGrafter"/>
</dbReference>
<dbReference type="PANTHER" id="PTHR31223">
    <property type="entry name" value="LOG FAMILY PROTEIN YJL055W"/>
    <property type="match status" value="1"/>
</dbReference>
<protein>
    <recommendedName>
        <fullName evidence="4">Cytokinin riboside 5'-monophosphate phosphoribohydrolase</fullName>
    </recommendedName>
</protein>
<dbReference type="Pfam" id="PF03641">
    <property type="entry name" value="Lysine_decarbox"/>
    <property type="match status" value="1"/>
</dbReference>
<dbReference type="OrthoDB" id="414463at2759"/>
<dbReference type="SUPFAM" id="SSF102405">
    <property type="entry name" value="MCP/YpsA-like"/>
    <property type="match status" value="1"/>
</dbReference>
<evidence type="ECO:0000313" key="2">
    <source>
        <dbReference type="EMBL" id="KAF5373174.1"/>
    </source>
</evidence>
<keyword evidence="3" id="KW-1185">Reference proteome</keyword>
<reference evidence="2 3" key="1">
    <citation type="journal article" date="2020" name="ISME J.">
        <title>Uncovering the hidden diversity of litter-decomposition mechanisms in mushroom-forming fungi.</title>
        <authorList>
            <person name="Floudas D."/>
            <person name="Bentzer J."/>
            <person name="Ahren D."/>
            <person name="Johansson T."/>
            <person name="Persson P."/>
            <person name="Tunlid A."/>
        </authorList>
    </citation>
    <scope>NUCLEOTIDE SEQUENCE [LARGE SCALE GENOMIC DNA]</scope>
    <source>
        <strain evidence="2 3">CBS 291.85</strain>
    </source>
</reference>
<dbReference type="GO" id="GO:0005829">
    <property type="term" value="C:cytosol"/>
    <property type="evidence" value="ECO:0007669"/>
    <property type="project" value="TreeGrafter"/>
</dbReference>
<accession>A0A8H5GXR2</accession>
<dbReference type="PANTHER" id="PTHR31223:SF70">
    <property type="entry name" value="LOG FAMILY PROTEIN YJL055W"/>
    <property type="match status" value="1"/>
</dbReference>
<dbReference type="InterPro" id="IPR031100">
    <property type="entry name" value="LOG_fam"/>
</dbReference>
<dbReference type="AlphaFoldDB" id="A0A8H5GXR2"/>
<comment type="caution">
    <text evidence="2">The sequence shown here is derived from an EMBL/GenBank/DDBJ whole genome shotgun (WGS) entry which is preliminary data.</text>
</comment>
<organism evidence="2 3">
    <name type="scientific">Tetrapyrgos nigripes</name>
    <dbReference type="NCBI Taxonomy" id="182062"/>
    <lineage>
        <taxon>Eukaryota</taxon>
        <taxon>Fungi</taxon>
        <taxon>Dikarya</taxon>
        <taxon>Basidiomycota</taxon>
        <taxon>Agaricomycotina</taxon>
        <taxon>Agaricomycetes</taxon>
        <taxon>Agaricomycetidae</taxon>
        <taxon>Agaricales</taxon>
        <taxon>Marasmiineae</taxon>
        <taxon>Marasmiaceae</taxon>
        <taxon>Tetrapyrgos</taxon>
    </lineage>
</organism>
<proteinExistence type="predicted"/>
<dbReference type="Proteomes" id="UP000559256">
    <property type="component" value="Unassembled WGS sequence"/>
</dbReference>
<evidence type="ECO:0008006" key="4">
    <source>
        <dbReference type="Google" id="ProtNLM"/>
    </source>
</evidence>
<evidence type="ECO:0000256" key="1">
    <source>
        <dbReference type="SAM" id="MobiDB-lite"/>
    </source>
</evidence>
<dbReference type="EMBL" id="JAACJM010000004">
    <property type="protein sequence ID" value="KAF5373174.1"/>
    <property type="molecule type" value="Genomic_DNA"/>
</dbReference>
<name>A0A8H5GXR2_9AGAR</name>
<evidence type="ECO:0000313" key="3">
    <source>
        <dbReference type="Proteomes" id="UP000559256"/>
    </source>
</evidence>
<dbReference type="GO" id="GO:0009691">
    <property type="term" value="P:cytokinin biosynthetic process"/>
    <property type="evidence" value="ECO:0007669"/>
    <property type="project" value="InterPro"/>
</dbReference>
<dbReference type="Gene3D" id="3.40.50.450">
    <property type="match status" value="1"/>
</dbReference>
<dbReference type="NCBIfam" id="TIGR00730">
    <property type="entry name" value="Rossman fold protein, TIGR00730 family"/>
    <property type="match status" value="1"/>
</dbReference>
<feature type="region of interest" description="Disordered" evidence="1">
    <location>
        <begin position="317"/>
        <end position="338"/>
    </location>
</feature>
<gene>
    <name evidence="2" type="ORF">D9758_001549</name>
</gene>
<dbReference type="InterPro" id="IPR005269">
    <property type="entry name" value="LOG"/>
</dbReference>